<evidence type="ECO:0000313" key="2">
    <source>
        <dbReference type="Proteomes" id="UP000815325"/>
    </source>
</evidence>
<evidence type="ECO:0000313" key="1">
    <source>
        <dbReference type="EMBL" id="KAF5829761.1"/>
    </source>
</evidence>
<dbReference type="EMBL" id="MU070117">
    <property type="protein sequence ID" value="KAF5829761.1"/>
    <property type="molecule type" value="Genomic_DNA"/>
</dbReference>
<organism evidence="1 2">
    <name type="scientific">Dunaliella salina</name>
    <name type="common">Green alga</name>
    <name type="synonym">Protococcus salinus</name>
    <dbReference type="NCBI Taxonomy" id="3046"/>
    <lineage>
        <taxon>Eukaryota</taxon>
        <taxon>Viridiplantae</taxon>
        <taxon>Chlorophyta</taxon>
        <taxon>core chlorophytes</taxon>
        <taxon>Chlorophyceae</taxon>
        <taxon>CS clade</taxon>
        <taxon>Chlamydomonadales</taxon>
        <taxon>Dunaliellaceae</taxon>
        <taxon>Dunaliella</taxon>
    </lineage>
</organism>
<protein>
    <submittedName>
        <fullName evidence="1">Uncharacterized protein</fullName>
    </submittedName>
</protein>
<comment type="caution">
    <text evidence="1">The sequence shown here is derived from an EMBL/GenBank/DDBJ whole genome shotgun (WGS) entry which is preliminary data.</text>
</comment>
<reference evidence="1" key="1">
    <citation type="submission" date="2017-08" db="EMBL/GenBank/DDBJ databases">
        <authorList>
            <person name="Polle J.E."/>
            <person name="Barry K."/>
            <person name="Cushman J."/>
            <person name="Schmutz J."/>
            <person name="Tran D."/>
            <person name="Hathwaick L.T."/>
            <person name="Yim W.C."/>
            <person name="Jenkins J."/>
            <person name="Mckie-Krisberg Z.M."/>
            <person name="Prochnik S."/>
            <person name="Lindquist E."/>
            <person name="Dockter R.B."/>
            <person name="Adam C."/>
            <person name="Molina H."/>
            <person name="Bunkerborg J."/>
            <person name="Jin E."/>
            <person name="Buchheim M."/>
            <person name="Magnuson J."/>
        </authorList>
    </citation>
    <scope>NUCLEOTIDE SEQUENCE</scope>
    <source>
        <strain evidence="1">CCAP 19/18</strain>
    </source>
</reference>
<accession>A0ABQ7G575</accession>
<proteinExistence type="predicted"/>
<dbReference type="Proteomes" id="UP000815325">
    <property type="component" value="Unassembled WGS sequence"/>
</dbReference>
<gene>
    <name evidence="1" type="ORF">DUNSADRAFT_15543</name>
</gene>
<sequence>MQQAFMLLRQHSAYANATGISVYDKWPCSISIKEAQMGGFIRGIDQNIVQVHDHALI</sequence>
<name>A0ABQ7G575_DUNSA</name>
<keyword evidence="2" id="KW-1185">Reference proteome</keyword>